<feature type="transmembrane region" description="Helical" evidence="1">
    <location>
        <begin position="196"/>
        <end position="217"/>
    </location>
</feature>
<reference evidence="2" key="1">
    <citation type="submission" date="2011-01" db="EMBL/GenBank/DDBJ databases">
        <title>The Genome Sequence of Nematocida parisii strain ERTm3.</title>
        <authorList>
            <consortium name="The Broad Institute Genome Sequencing Platform"/>
            <consortium name="The Broad Institute Genome Sequencing Center for Infectious Disease"/>
            <person name="Cuomo C."/>
            <person name="Troemel E."/>
            <person name="Young S.K."/>
            <person name="Zeng Q."/>
            <person name="Gargeya S."/>
            <person name="Fitzgerald M."/>
            <person name="Haas B."/>
            <person name="Abouelleil A."/>
            <person name="Alvarado L."/>
            <person name="Arachchi H.M."/>
            <person name="Berlin A."/>
            <person name="Chapman S.B."/>
            <person name="Gearin G."/>
            <person name="Goldberg J."/>
            <person name="Griggs A."/>
            <person name="Gujja S."/>
            <person name="Hansen M."/>
            <person name="Heiman D."/>
            <person name="Howarth C."/>
            <person name="Larimer J."/>
            <person name="Lui A."/>
            <person name="MacDonald P.J.P."/>
            <person name="McCowen C."/>
            <person name="Montmayeur A."/>
            <person name="Murphy C."/>
            <person name="Neiman D."/>
            <person name="Pearson M."/>
            <person name="Priest M."/>
            <person name="Roberts A."/>
            <person name="Saif S."/>
            <person name="Shea T."/>
            <person name="Sisk P."/>
            <person name="Stolte C."/>
            <person name="Sykes S."/>
            <person name="Wortman J."/>
            <person name="Nusbaum C."/>
            <person name="Birren B."/>
        </authorList>
    </citation>
    <scope>NUCLEOTIDE SEQUENCE</scope>
    <source>
        <strain evidence="2">ERTm3</strain>
    </source>
</reference>
<accession>I3EJD0</accession>
<sequence>MDIDVLTAKKTNMFTLNIINHSAKQMAAALIKIFNGKHISARTNNRMDWEFYSYEIEVKELWTCDKFFELLNGILDMILILYLFLSIMMALLLGYIAFIKIISYFDINRTVIYYLKLFINTPLLISTIAIAVYFIIEIQKNLIIPLWWLCKSPIHILPIMYALLILIFLVIYILMMTAWKFICMNIHECGVMYNKLLTLMIFIILYYFAVLEIINIITNSTNNRSIIEVVIGVDLTVMLMASTVSLLCYAKMQPQNFNTVLHS</sequence>
<keyword evidence="1" id="KW-0472">Membrane</keyword>
<organism evidence="2 3">
    <name type="scientific">Nematocida parisii (strain ERTm3)</name>
    <name type="common">Nematode killer fungus</name>
    <dbReference type="NCBI Taxonomy" id="935791"/>
    <lineage>
        <taxon>Eukaryota</taxon>
        <taxon>Fungi</taxon>
        <taxon>Fungi incertae sedis</taxon>
        <taxon>Microsporidia</taxon>
        <taxon>Nematocida</taxon>
    </lineage>
</organism>
<feature type="transmembrane region" description="Helical" evidence="1">
    <location>
        <begin position="229"/>
        <end position="249"/>
    </location>
</feature>
<feature type="transmembrane region" description="Helical" evidence="1">
    <location>
        <begin position="77"/>
        <end position="99"/>
    </location>
</feature>
<dbReference type="AlphaFoldDB" id="I3EJD0"/>
<keyword evidence="3" id="KW-1185">Reference proteome</keyword>
<keyword evidence="1" id="KW-1133">Transmembrane helix</keyword>
<dbReference type="VEuPathDB" id="MicrosporidiaDB:NEQG_00097"/>
<feature type="transmembrane region" description="Helical" evidence="1">
    <location>
        <begin position="111"/>
        <end position="136"/>
    </location>
</feature>
<proteinExistence type="predicted"/>
<dbReference type="Proteomes" id="UP000002872">
    <property type="component" value="Unassembled WGS sequence"/>
</dbReference>
<keyword evidence="1" id="KW-0812">Transmembrane</keyword>
<dbReference type="EMBL" id="GL870876">
    <property type="protein sequence ID" value="EIJ89327.1"/>
    <property type="molecule type" value="Genomic_DNA"/>
</dbReference>
<dbReference type="InParanoid" id="I3EJD0"/>
<evidence type="ECO:0000256" key="1">
    <source>
        <dbReference type="SAM" id="Phobius"/>
    </source>
</evidence>
<evidence type="ECO:0000313" key="2">
    <source>
        <dbReference type="EMBL" id="EIJ89327.1"/>
    </source>
</evidence>
<evidence type="ECO:0000313" key="3">
    <source>
        <dbReference type="Proteomes" id="UP000002872"/>
    </source>
</evidence>
<dbReference type="OrthoDB" id="10331075at2759"/>
<dbReference type="HOGENOM" id="CLU_1058023_0_0_1"/>
<protein>
    <submittedName>
        <fullName evidence="2">Uncharacterized protein</fullName>
    </submittedName>
</protein>
<gene>
    <name evidence="2" type="ORF">NEQG_00097</name>
</gene>
<name>I3EJD0_NEMP3</name>
<feature type="transmembrane region" description="Helical" evidence="1">
    <location>
        <begin position="156"/>
        <end position="175"/>
    </location>
</feature>